<organism evidence="2 3">
    <name type="scientific">Batillaria attramentaria</name>
    <dbReference type="NCBI Taxonomy" id="370345"/>
    <lineage>
        <taxon>Eukaryota</taxon>
        <taxon>Metazoa</taxon>
        <taxon>Spiralia</taxon>
        <taxon>Lophotrochozoa</taxon>
        <taxon>Mollusca</taxon>
        <taxon>Gastropoda</taxon>
        <taxon>Caenogastropoda</taxon>
        <taxon>Sorbeoconcha</taxon>
        <taxon>Cerithioidea</taxon>
        <taxon>Batillariidae</taxon>
        <taxon>Batillaria</taxon>
    </lineage>
</organism>
<dbReference type="AlphaFoldDB" id="A0ABD0LSP9"/>
<gene>
    <name evidence="2" type="ORF">BaRGS_00006829</name>
</gene>
<reference evidence="2 3" key="1">
    <citation type="journal article" date="2023" name="Sci. Data">
        <title>Genome assembly of the Korean intertidal mud-creeper Batillaria attramentaria.</title>
        <authorList>
            <person name="Patra A.K."/>
            <person name="Ho P.T."/>
            <person name="Jun S."/>
            <person name="Lee S.J."/>
            <person name="Kim Y."/>
            <person name="Won Y.J."/>
        </authorList>
    </citation>
    <scope>NUCLEOTIDE SEQUENCE [LARGE SCALE GENOMIC DNA]</scope>
    <source>
        <strain evidence="2">Wonlab-2016</strain>
    </source>
</reference>
<feature type="transmembrane region" description="Helical" evidence="1">
    <location>
        <begin position="39"/>
        <end position="61"/>
    </location>
</feature>
<keyword evidence="1" id="KW-1133">Transmembrane helix</keyword>
<proteinExistence type="predicted"/>
<protein>
    <submittedName>
        <fullName evidence="2">Uncharacterized protein</fullName>
    </submittedName>
</protein>
<name>A0ABD0LSP9_9CAEN</name>
<evidence type="ECO:0000313" key="3">
    <source>
        <dbReference type="Proteomes" id="UP001519460"/>
    </source>
</evidence>
<evidence type="ECO:0000313" key="2">
    <source>
        <dbReference type="EMBL" id="KAK7502077.1"/>
    </source>
</evidence>
<dbReference type="EMBL" id="JACVVK020000028">
    <property type="protein sequence ID" value="KAK7502077.1"/>
    <property type="molecule type" value="Genomic_DNA"/>
</dbReference>
<dbReference type="Proteomes" id="UP001519460">
    <property type="component" value="Unassembled WGS sequence"/>
</dbReference>
<keyword evidence="1" id="KW-0812">Transmembrane</keyword>
<accession>A0ABD0LSP9</accession>
<sequence length="121" mass="12850">MADAASPFREQTVCLRSDGARALPVICGGGIGSDEGRDLGIVCSHVVALSCYVTFVVPVVVSGWSGSGAREDTGCLCLCVAGCGWSLLVLHVLITRRMWLTTRRVAVFGRDHLCSLFCIFA</sequence>
<comment type="caution">
    <text evidence="2">The sequence shown here is derived from an EMBL/GenBank/DDBJ whole genome shotgun (WGS) entry which is preliminary data.</text>
</comment>
<keyword evidence="1" id="KW-0472">Membrane</keyword>
<feature type="transmembrane region" description="Helical" evidence="1">
    <location>
        <begin position="73"/>
        <end position="94"/>
    </location>
</feature>
<evidence type="ECO:0000256" key="1">
    <source>
        <dbReference type="SAM" id="Phobius"/>
    </source>
</evidence>
<keyword evidence="3" id="KW-1185">Reference proteome</keyword>